<organism evidence="1">
    <name type="scientific">marine sediment metagenome</name>
    <dbReference type="NCBI Taxonomy" id="412755"/>
    <lineage>
        <taxon>unclassified sequences</taxon>
        <taxon>metagenomes</taxon>
        <taxon>ecological metagenomes</taxon>
    </lineage>
</organism>
<dbReference type="EMBL" id="BARW01030030">
    <property type="protein sequence ID" value="GAJ15304.1"/>
    <property type="molecule type" value="Genomic_DNA"/>
</dbReference>
<reference evidence="1" key="1">
    <citation type="journal article" date="2014" name="Front. Microbiol.">
        <title>High frequency of phylogenetically diverse reductive dehalogenase-homologous genes in deep subseafloor sedimentary metagenomes.</title>
        <authorList>
            <person name="Kawai M."/>
            <person name="Futagami T."/>
            <person name="Toyoda A."/>
            <person name="Takaki Y."/>
            <person name="Nishi S."/>
            <person name="Hori S."/>
            <person name="Arai W."/>
            <person name="Tsubouchi T."/>
            <person name="Morono Y."/>
            <person name="Uchiyama I."/>
            <person name="Ito T."/>
            <person name="Fujiyama A."/>
            <person name="Inagaki F."/>
            <person name="Takami H."/>
        </authorList>
    </citation>
    <scope>NUCLEOTIDE SEQUENCE</scope>
    <source>
        <strain evidence="1">Expedition CK06-06</strain>
    </source>
</reference>
<evidence type="ECO:0000313" key="1">
    <source>
        <dbReference type="EMBL" id="GAJ15304.1"/>
    </source>
</evidence>
<dbReference type="AlphaFoldDB" id="X1UCS3"/>
<protein>
    <submittedName>
        <fullName evidence="1">Uncharacterized protein</fullName>
    </submittedName>
</protein>
<proteinExistence type="predicted"/>
<gene>
    <name evidence="1" type="ORF">S12H4_48114</name>
</gene>
<comment type="caution">
    <text evidence="1">The sequence shown here is derived from an EMBL/GenBank/DDBJ whole genome shotgun (WGS) entry which is preliminary data.</text>
</comment>
<name>X1UCS3_9ZZZZ</name>
<sequence length="124" mass="13427">MVWPILLACLSLVVAAVACLYAFQAVRVVGRSVPKAITDDLVAMREAVLASRGDLEGFRAQQVQFSAEFAGILETVEDVLLKIDRKRRSNAAAVGRLDRQEAADPIPDDSDEGIMARARAQGLM</sequence>
<accession>X1UCS3</accession>